<dbReference type="EMBL" id="HBUF01342686">
    <property type="protein sequence ID" value="CAG6705728.1"/>
    <property type="molecule type" value="Transcribed_RNA"/>
</dbReference>
<feature type="domain" description="Interferon-related developmental regulator C-terminal" evidence="2">
    <location>
        <begin position="381"/>
        <end position="432"/>
    </location>
</feature>
<dbReference type="EMBL" id="HBUF01342683">
    <property type="protein sequence ID" value="CAG6705722.1"/>
    <property type="molecule type" value="Transcribed_RNA"/>
</dbReference>
<dbReference type="EMBL" id="HBUF01342684">
    <property type="protein sequence ID" value="CAG6705724.1"/>
    <property type="molecule type" value="Transcribed_RNA"/>
</dbReference>
<sequence>MAPKGGKKKKGCGGNSLKPLRLEMLNGTSDEESMNDNISVISNISDSTALDDGGNFGCELGEDGVALDDGFEDKMNQALDGLSQKSVQGRISCLDALNTALSRKFVPDFVIDRRVTVSDAVERSLKKGRGEEQTVAAQLATSVAVQLGSGDLTDSLCEELNPVLAFIMNDTSVSYKTRAKCSWALAVLSFIGDTEDLCETMRGLARLFSGSYRKGDDTLPGVSVEMGALHAAALSSWTLLCTVMGGQKSQDMPSIPQLSDLLDSPHLDIRMAAGEAIALLLEQQRGGSADYDEEDEDMNSLVDKLRALATDSHKYRAKKDRKTQRSSFRDILRYVESGESPNIQIRFGQESLQVDSWVRKKQYDAFCTVLGSGVNLHLSENDLVRDVLQLGDKISPLNIAGLKQSKQERHQMNAAAFKARCLSRAKNRDKRSALLST</sequence>
<evidence type="ECO:0000259" key="2">
    <source>
        <dbReference type="Pfam" id="PF04836"/>
    </source>
</evidence>
<dbReference type="EMBL" id="HBUF01149979">
    <property type="protein sequence ID" value="CAG6648014.1"/>
    <property type="molecule type" value="Transcribed_RNA"/>
</dbReference>
<dbReference type="EMBL" id="HBUF01342685">
    <property type="protein sequence ID" value="CAG6705726.1"/>
    <property type="molecule type" value="Transcribed_RNA"/>
</dbReference>
<dbReference type="Pfam" id="PF04836">
    <property type="entry name" value="IFRD_C"/>
    <property type="match status" value="1"/>
</dbReference>
<dbReference type="EMBL" id="HBUF01203955">
    <property type="protein sequence ID" value="CAG6662896.1"/>
    <property type="molecule type" value="Transcribed_RNA"/>
</dbReference>
<dbReference type="PANTHER" id="PTHR12354:SF1">
    <property type="entry name" value="INTERFERON-RELATED DEVELOPMENTAL REGULATOR 1"/>
    <property type="match status" value="1"/>
</dbReference>
<dbReference type="AlphaFoldDB" id="A0A8D8W5M9"/>
<dbReference type="EMBL" id="HBUF01655805">
    <property type="protein sequence ID" value="CAG6787747.1"/>
    <property type="molecule type" value="Transcribed_RNA"/>
</dbReference>
<evidence type="ECO:0000259" key="3">
    <source>
        <dbReference type="Pfam" id="PF05004"/>
    </source>
</evidence>
<organism evidence="4">
    <name type="scientific">Cacopsylla melanoneura</name>
    <dbReference type="NCBI Taxonomy" id="428564"/>
    <lineage>
        <taxon>Eukaryota</taxon>
        <taxon>Metazoa</taxon>
        <taxon>Ecdysozoa</taxon>
        <taxon>Arthropoda</taxon>
        <taxon>Hexapoda</taxon>
        <taxon>Insecta</taxon>
        <taxon>Pterygota</taxon>
        <taxon>Neoptera</taxon>
        <taxon>Paraneoptera</taxon>
        <taxon>Hemiptera</taxon>
        <taxon>Sternorrhyncha</taxon>
        <taxon>Psylloidea</taxon>
        <taxon>Psyllidae</taxon>
        <taxon>Psyllinae</taxon>
        <taxon>Cacopsylla</taxon>
    </lineage>
</organism>
<proteinExistence type="inferred from homology"/>
<dbReference type="SUPFAM" id="SSF48371">
    <property type="entry name" value="ARM repeat"/>
    <property type="match status" value="1"/>
</dbReference>
<dbReference type="PANTHER" id="PTHR12354">
    <property type="entry name" value="INTERFERON-RELATED DEVELOPMENTAL REGULATOR"/>
    <property type="match status" value="1"/>
</dbReference>
<evidence type="ECO:0000313" key="4">
    <source>
        <dbReference type="EMBL" id="CAG6648013.1"/>
    </source>
</evidence>
<dbReference type="EMBL" id="HBUF01655804">
    <property type="protein sequence ID" value="CAG6787746.1"/>
    <property type="molecule type" value="Transcribed_RNA"/>
</dbReference>
<reference evidence="4" key="1">
    <citation type="submission" date="2021-05" db="EMBL/GenBank/DDBJ databases">
        <authorList>
            <person name="Alioto T."/>
            <person name="Alioto T."/>
            <person name="Gomez Garrido J."/>
        </authorList>
    </citation>
    <scope>NUCLEOTIDE SEQUENCE</scope>
</reference>
<dbReference type="EMBL" id="HBUF01203956">
    <property type="protein sequence ID" value="CAG6662898.1"/>
    <property type="molecule type" value="Transcribed_RNA"/>
</dbReference>
<name>A0A8D8W5M9_9HEMI</name>
<accession>A0A8D8W5M9</accession>
<evidence type="ECO:0000256" key="1">
    <source>
        <dbReference type="ARBA" id="ARBA00008828"/>
    </source>
</evidence>
<dbReference type="Pfam" id="PF05004">
    <property type="entry name" value="IFRD"/>
    <property type="match status" value="1"/>
</dbReference>
<dbReference type="EMBL" id="HBUF01149978">
    <property type="protein sequence ID" value="CAG6648013.1"/>
    <property type="molecule type" value="Transcribed_RNA"/>
</dbReference>
<dbReference type="InterPro" id="IPR007701">
    <property type="entry name" value="Interferon-rel_develop_reg_N"/>
</dbReference>
<protein>
    <submittedName>
        <fullName evidence="4">Interferon-related developmental regulator 1</fullName>
    </submittedName>
</protein>
<dbReference type="EMBL" id="HBUF01342687">
    <property type="protein sequence ID" value="CAG6705730.1"/>
    <property type="molecule type" value="Transcribed_RNA"/>
</dbReference>
<dbReference type="InterPro" id="IPR039777">
    <property type="entry name" value="IFRD"/>
</dbReference>
<dbReference type="InterPro" id="IPR006921">
    <property type="entry name" value="Interferon-rel_develop_reg_C"/>
</dbReference>
<dbReference type="Gene3D" id="1.25.10.10">
    <property type="entry name" value="Leucine-rich Repeat Variant"/>
    <property type="match status" value="1"/>
</dbReference>
<dbReference type="InterPro" id="IPR011989">
    <property type="entry name" value="ARM-like"/>
</dbReference>
<feature type="domain" description="Interferon-related developmental regulator N-terminal" evidence="3">
    <location>
        <begin position="37"/>
        <end position="336"/>
    </location>
</feature>
<comment type="similarity">
    <text evidence="1">Belongs to the IFRD family.</text>
</comment>
<dbReference type="InterPro" id="IPR016024">
    <property type="entry name" value="ARM-type_fold"/>
</dbReference>